<keyword evidence="2" id="KW-0805">Transcription regulation</keyword>
<dbReference type="SUPFAM" id="SSF88946">
    <property type="entry name" value="Sigma2 domain of RNA polymerase sigma factors"/>
    <property type="match status" value="1"/>
</dbReference>
<keyword evidence="4" id="KW-0238">DNA-binding</keyword>
<proteinExistence type="inferred from homology"/>
<evidence type="ECO:0000256" key="2">
    <source>
        <dbReference type="ARBA" id="ARBA00023015"/>
    </source>
</evidence>
<reference evidence="8 9" key="1">
    <citation type="journal article" date="2019" name="Int. J. Syst. Evol. Microbiol.">
        <title>The Global Catalogue of Microorganisms (GCM) 10K type strain sequencing project: providing services to taxonomists for standard genome sequencing and annotation.</title>
        <authorList>
            <consortium name="The Broad Institute Genomics Platform"/>
            <consortium name="The Broad Institute Genome Sequencing Center for Infectious Disease"/>
            <person name="Wu L."/>
            <person name="Ma J."/>
        </authorList>
    </citation>
    <scope>NUCLEOTIDE SEQUENCE [LARGE SCALE GENOMIC DNA]</scope>
    <source>
        <strain evidence="8 9">JCM 3380</strain>
    </source>
</reference>
<evidence type="ECO:0000259" key="7">
    <source>
        <dbReference type="Pfam" id="PF08281"/>
    </source>
</evidence>
<dbReference type="InterPro" id="IPR013324">
    <property type="entry name" value="RNA_pol_sigma_r3/r4-like"/>
</dbReference>
<dbReference type="InterPro" id="IPR039425">
    <property type="entry name" value="RNA_pol_sigma-70-like"/>
</dbReference>
<evidence type="ECO:0000256" key="1">
    <source>
        <dbReference type="ARBA" id="ARBA00010641"/>
    </source>
</evidence>
<feature type="domain" description="RNA polymerase sigma factor 70 region 4 type 2" evidence="7">
    <location>
        <begin position="138"/>
        <end position="189"/>
    </location>
</feature>
<evidence type="ECO:0000256" key="5">
    <source>
        <dbReference type="ARBA" id="ARBA00023163"/>
    </source>
</evidence>
<dbReference type="Gene3D" id="1.10.10.10">
    <property type="entry name" value="Winged helix-like DNA-binding domain superfamily/Winged helix DNA-binding domain"/>
    <property type="match status" value="1"/>
</dbReference>
<dbReference type="Gene3D" id="1.10.1740.10">
    <property type="match status" value="1"/>
</dbReference>
<keyword evidence="9" id="KW-1185">Reference proteome</keyword>
<sequence length="198" mass="21554">MTEVTGTPEGPAVNRCVTTALEKPPDLRGPDVTAVFAELFDAHSRQLRGYLAGRVGESAADDLVAETFLVALRRRHTYDPAKAPVKGWLYGIATNLVREHVRREVRGHRAGLRAVGRPEPDHGAFVADRVDAERASKAVAAALDDLRDEDRDALLLTSWAGLTPAEVAAALGEPASTVRSRLHRVRARLQALLTEKDR</sequence>
<comment type="caution">
    <text evidence="8">The sequence shown here is derived from an EMBL/GenBank/DDBJ whole genome shotgun (WGS) entry which is preliminary data.</text>
</comment>
<dbReference type="Proteomes" id="UP001500416">
    <property type="component" value="Unassembled WGS sequence"/>
</dbReference>
<organism evidence="8 9">
    <name type="scientific">Saccharothrix mutabilis subsp. mutabilis</name>
    <dbReference type="NCBI Taxonomy" id="66855"/>
    <lineage>
        <taxon>Bacteria</taxon>
        <taxon>Bacillati</taxon>
        <taxon>Actinomycetota</taxon>
        <taxon>Actinomycetes</taxon>
        <taxon>Pseudonocardiales</taxon>
        <taxon>Pseudonocardiaceae</taxon>
        <taxon>Saccharothrix</taxon>
    </lineage>
</organism>
<dbReference type="EMBL" id="BAAABU010000008">
    <property type="protein sequence ID" value="GAA0236217.1"/>
    <property type="molecule type" value="Genomic_DNA"/>
</dbReference>
<dbReference type="InterPro" id="IPR036388">
    <property type="entry name" value="WH-like_DNA-bd_sf"/>
</dbReference>
<dbReference type="InterPro" id="IPR013325">
    <property type="entry name" value="RNA_pol_sigma_r2"/>
</dbReference>
<keyword evidence="5" id="KW-0804">Transcription</keyword>
<dbReference type="PANTHER" id="PTHR43133">
    <property type="entry name" value="RNA POLYMERASE ECF-TYPE SIGMA FACTO"/>
    <property type="match status" value="1"/>
</dbReference>
<dbReference type="PANTHER" id="PTHR43133:SF8">
    <property type="entry name" value="RNA POLYMERASE SIGMA FACTOR HI_1459-RELATED"/>
    <property type="match status" value="1"/>
</dbReference>
<evidence type="ECO:0000313" key="8">
    <source>
        <dbReference type="EMBL" id="GAA0236217.1"/>
    </source>
</evidence>
<comment type="similarity">
    <text evidence="1">Belongs to the sigma-70 factor family. ECF subfamily.</text>
</comment>
<dbReference type="Pfam" id="PF08281">
    <property type="entry name" value="Sigma70_r4_2"/>
    <property type="match status" value="1"/>
</dbReference>
<dbReference type="Pfam" id="PF04542">
    <property type="entry name" value="Sigma70_r2"/>
    <property type="match status" value="1"/>
</dbReference>
<evidence type="ECO:0000259" key="6">
    <source>
        <dbReference type="Pfam" id="PF04542"/>
    </source>
</evidence>
<dbReference type="NCBIfam" id="TIGR02937">
    <property type="entry name" value="sigma70-ECF"/>
    <property type="match status" value="1"/>
</dbReference>
<dbReference type="InterPro" id="IPR007627">
    <property type="entry name" value="RNA_pol_sigma70_r2"/>
</dbReference>
<evidence type="ECO:0000256" key="4">
    <source>
        <dbReference type="ARBA" id="ARBA00023125"/>
    </source>
</evidence>
<accession>A0ABN0U2P3</accession>
<dbReference type="InterPro" id="IPR013249">
    <property type="entry name" value="RNA_pol_sigma70_r4_t2"/>
</dbReference>
<keyword evidence="3" id="KW-0731">Sigma factor</keyword>
<gene>
    <name evidence="8" type="ORF">GCM10010492_39000</name>
</gene>
<evidence type="ECO:0000256" key="3">
    <source>
        <dbReference type="ARBA" id="ARBA00023082"/>
    </source>
</evidence>
<dbReference type="SUPFAM" id="SSF88659">
    <property type="entry name" value="Sigma3 and sigma4 domains of RNA polymerase sigma factors"/>
    <property type="match status" value="1"/>
</dbReference>
<evidence type="ECO:0000313" key="9">
    <source>
        <dbReference type="Proteomes" id="UP001500416"/>
    </source>
</evidence>
<dbReference type="InterPro" id="IPR014284">
    <property type="entry name" value="RNA_pol_sigma-70_dom"/>
</dbReference>
<name>A0ABN0U2P3_9PSEU</name>
<feature type="domain" description="RNA polymerase sigma-70 region 2" evidence="6">
    <location>
        <begin position="39"/>
        <end position="106"/>
    </location>
</feature>
<protein>
    <submittedName>
        <fullName evidence="8">Sigma-70 family RNA polymerase sigma factor</fullName>
    </submittedName>
</protein>